<evidence type="ECO:0000256" key="3">
    <source>
        <dbReference type="ARBA" id="ARBA00022679"/>
    </source>
</evidence>
<dbReference type="HAMAP" id="MF_00523">
    <property type="entry name" value="LpxD"/>
    <property type="match status" value="1"/>
</dbReference>
<comment type="pathway">
    <text evidence="7">Bacterial outer membrane biogenesis; LPS lipid A biosynthesis.</text>
</comment>
<dbReference type="SUPFAM" id="SSF51161">
    <property type="entry name" value="Trimeric LpxA-like enzymes"/>
    <property type="match status" value="1"/>
</dbReference>
<dbReference type="GO" id="GO:0016410">
    <property type="term" value="F:N-acyltransferase activity"/>
    <property type="evidence" value="ECO:0007669"/>
    <property type="project" value="InterPro"/>
</dbReference>
<dbReference type="Gene3D" id="3.40.1390.10">
    <property type="entry name" value="MurE/MurF, N-terminal domain"/>
    <property type="match status" value="1"/>
</dbReference>
<evidence type="ECO:0000256" key="4">
    <source>
        <dbReference type="ARBA" id="ARBA00022737"/>
    </source>
</evidence>
<dbReference type="PANTHER" id="PTHR43378:SF2">
    <property type="entry name" value="UDP-3-O-ACYLGLUCOSAMINE N-ACYLTRANSFERASE 1, MITOCHONDRIAL-RELATED"/>
    <property type="match status" value="1"/>
</dbReference>
<feature type="coiled-coil region" evidence="8">
    <location>
        <begin position="320"/>
        <end position="347"/>
    </location>
</feature>
<keyword evidence="2 7" id="KW-0441">Lipid A biosynthesis</keyword>
<proteinExistence type="inferred from homology"/>
<dbReference type="PANTHER" id="PTHR43378">
    <property type="entry name" value="UDP-3-O-ACYLGLUCOSAMINE N-ACYLTRANSFERASE"/>
    <property type="match status" value="1"/>
</dbReference>
<dbReference type="GO" id="GO:0009245">
    <property type="term" value="P:lipid A biosynthetic process"/>
    <property type="evidence" value="ECO:0007669"/>
    <property type="project" value="UniProtKB-UniRule"/>
</dbReference>
<keyword evidence="6 7" id="KW-0012">Acyltransferase</keyword>
<dbReference type="Pfam" id="PF14602">
    <property type="entry name" value="Hexapep_2"/>
    <property type="match status" value="2"/>
</dbReference>
<keyword evidence="11" id="KW-1185">Reference proteome</keyword>
<dbReference type="Pfam" id="PF00132">
    <property type="entry name" value="Hexapep"/>
    <property type="match status" value="2"/>
</dbReference>
<evidence type="ECO:0000256" key="7">
    <source>
        <dbReference type="HAMAP-Rule" id="MF_00523"/>
    </source>
</evidence>
<dbReference type="Proteomes" id="UP000534783">
    <property type="component" value="Unassembled WGS sequence"/>
</dbReference>
<dbReference type="AlphaFoldDB" id="A0A7X6DPM0"/>
<reference evidence="10 11" key="1">
    <citation type="journal article" date="2020" name="Nature">
        <title>Bacterial chemolithoautotrophy via manganese oxidation.</title>
        <authorList>
            <person name="Yu H."/>
            <person name="Leadbetter J.R."/>
        </authorList>
    </citation>
    <scope>NUCLEOTIDE SEQUENCE [LARGE SCALE GENOMIC DNA]</scope>
    <source>
        <strain evidence="10 11">Mn-1</strain>
    </source>
</reference>
<comment type="function">
    <text evidence="7">Catalyzes the N-acylation of UDP-3-O-acylglucosamine using 3-hydroxyacyl-ACP as the acyl donor. Is involved in the biosynthesis of lipid A, a phosphorylated glycolipid that anchors the lipopolysaccharide to the outer membrane of the cell.</text>
</comment>
<evidence type="ECO:0000256" key="5">
    <source>
        <dbReference type="ARBA" id="ARBA00023098"/>
    </source>
</evidence>
<evidence type="ECO:0000313" key="10">
    <source>
        <dbReference type="EMBL" id="NKE70994.1"/>
    </source>
</evidence>
<dbReference type="InterPro" id="IPR011004">
    <property type="entry name" value="Trimer_LpxA-like_sf"/>
</dbReference>
<keyword evidence="3 7" id="KW-0808">Transferase</keyword>
<dbReference type="PROSITE" id="PS00101">
    <property type="entry name" value="HEXAPEP_TRANSFERASES"/>
    <property type="match status" value="3"/>
</dbReference>
<gene>
    <name evidence="7 10" type="primary">lpxD</name>
    <name evidence="10" type="ORF">MNODULE_09615</name>
</gene>
<keyword evidence="4 7" id="KW-0677">Repeat</keyword>
<accession>A0A7X6DPM0</accession>
<evidence type="ECO:0000256" key="2">
    <source>
        <dbReference type="ARBA" id="ARBA00022556"/>
    </source>
</evidence>
<dbReference type="InterPro" id="IPR001451">
    <property type="entry name" value="Hexapep"/>
</dbReference>
<feature type="domain" description="UDP-3-O-[3-hydroxymyristoyl] glucosamine N-acyltransferase non-repeat region" evidence="9">
    <location>
        <begin position="24"/>
        <end position="86"/>
    </location>
</feature>
<dbReference type="GO" id="GO:0016020">
    <property type="term" value="C:membrane"/>
    <property type="evidence" value="ECO:0007669"/>
    <property type="project" value="GOC"/>
</dbReference>
<feature type="active site" description="Proton acceptor" evidence="7">
    <location>
        <position position="237"/>
    </location>
</feature>
<dbReference type="RefSeq" id="WP_168059338.1">
    <property type="nucleotide sequence ID" value="NZ_VTOW01000002.1"/>
</dbReference>
<protein>
    <recommendedName>
        <fullName evidence="7">UDP-3-O-acylglucosamine N-acyltransferase</fullName>
        <ecNumber evidence="7">2.3.1.191</ecNumber>
    </recommendedName>
</protein>
<dbReference type="UniPathway" id="UPA00973"/>
<evidence type="ECO:0000256" key="6">
    <source>
        <dbReference type="ARBA" id="ARBA00023315"/>
    </source>
</evidence>
<dbReference type="GO" id="GO:0103118">
    <property type="term" value="F:UDP-3-O-[(3R)-3-hydroxyacyl]-glucosamine N-acyltransferase activity"/>
    <property type="evidence" value="ECO:0007669"/>
    <property type="project" value="UniProtKB-EC"/>
</dbReference>
<keyword evidence="5 7" id="KW-0443">Lipid metabolism</keyword>
<dbReference type="EC" id="2.3.1.191" evidence="7"/>
<evidence type="ECO:0000313" key="11">
    <source>
        <dbReference type="Proteomes" id="UP000534783"/>
    </source>
</evidence>
<dbReference type="EMBL" id="VTOW01000002">
    <property type="protein sequence ID" value="NKE70994.1"/>
    <property type="molecule type" value="Genomic_DNA"/>
</dbReference>
<comment type="similarity">
    <text evidence="7">Belongs to the transferase hexapeptide repeat family. LpxD subfamily.</text>
</comment>
<evidence type="ECO:0000259" key="9">
    <source>
        <dbReference type="Pfam" id="PF04613"/>
    </source>
</evidence>
<dbReference type="CDD" id="cd03352">
    <property type="entry name" value="LbH_LpxD"/>
    <property type="match status" value="1"/>
</dbReference>
<dbReference type="NCBIfam" id="NF002060">
    <property type="entry name" value="PRK00892.1"/>
    <property type="match status" value="1"/>
</dbReference>
<keyword evidence="1 7" id="KW-0444">Lipid biosynthesis</keyword>
<evidence type="ECO:0000256" key="1">
    <source>
        <dbReference type="ARBA" id="ARBA00022516"/>
    </source>
</evidence>
<keyword evidence="8" id="KW-0175">Coiled coil</keyword>
<dbReference type="NCBIfam" id="TIGR01853">
    <property type="entry name" value="lipid_A_lpxD"/>
    <property type="match status" value="1"/>
</dbReference>
<evidence type="ECO:0000256" key="8">
    <source>
        <dbReference type="SAM" id="Coils"/>
    </source>
</evidence>
<dbReference type="InterPro" id="IPR020573">
    <property type="entry name" value="UDP_GlcNAc_AcTrfase_non-rep"/>
</dbReference>
<dbReference type="Pfam" id="PF04613">
    <property type="entry name" value="LpxD"/>
    <property type="match status" value="1"/>
</dbReference>
<sequence>MEVSLDKVAEWLGGKVVGDPHLCIRGVASIEEAKQGEITFLANPKYASKAMQTRASAIIVRAKIDGVSCALLVVEDPYFAFTRLLSHFHPPRRYPAEVDPRAAIGKEVLLGAGVSIGPFVTVEDRARIGDRVRLGAGVFVGEESEIGEDSLIYPNVTLREGVKIGKRVIIHSGTVIGSDGFGFAPHKGKYHKIPQIGGVIVEDDVELGANVTVDRAALGNTIIGAGTKVDNLVQIGHNVVIGADSILVAQVGISGSAKIGRRVTLAGQVGVAGHLTIGDNVIVGGKSGVTKDISAGENVSGFPPLPHKTWLKAQATFPHLPEMRERIKALEKEVESLRERIAQRDERNG</sequence>
<comment type="caution">
    <text evidence="10">The sequence shown here is derived from an EMBL/GenBank/DDBJ whole genome shotgun (WGS) entry which is preliminary data.</text>
</comment>
<dbReference type="InterPro" id="IPR018357">
    <property type="entry name" value="Hexapep_transf_CS"/>
</dbReference>
<name>A0A7X6DPM0_9BACT</name>
<comment type="catalytic activity">
    <reaction evidence="7">
        <text>a UDP-3-O-[(3R)-3-hydroxyacyl]-alpha-D-glucosamine + a (3R)-hydroxyacyl-[ACP] = a UDP-2-N,3-O-bis[(3R)-3-hydroxyacyl]-alpha-D-glucosamine + holo-[ACP] + H(+)</text>
        <dbReference type="Rhea" id="RHEA:53836"/>
        <dbReference type="Rhea" id="RHEA-COMP:9685"/>
        <dbReference type="Rhea" id="RHEA-COMP:9945"/>
        <dbReference type="ChEBI" id="CHEBI:15378"/>
        <dbReference type="ChEBI" id="CHEBI:64479"/>
        <dbReference type="ChEBI" id="CHEBI:78827"/>
        <dbReference type="ChEBI" id="CHEBI:137740"/>
        <dbReference type="ChEBI" id="CHEBI:137748"/>
        <dbReference type="EC" id="2.3.1.191"/>
    </reaction>
</comment>
<dbReference type="Gene3D" id="2.160.10.10">
    <property type="entry name" value="Hexapeptide repeat proteins"/>
    <property type="match status" value="1"/>
</dbReference>
<organism evidence="10 11">
    <name type="scientific">Candidatus Manganitrophus noduliformans</name>
    <dbReference type="NCBI Taxonomy" id="2606439"/>
    <lineage>
        <taxon>Bacteria</taxon>
        <taxon>Pseudomonadati</taxon>
        <taxon>Nitrospirota</taxon>
        <taxon>Nitrospiria</taxon>
        <taxon>Candidatus Troglogloeales</taxon>
        <taxon>Candidatus Manganitrophaceae</taxon>
        <taxon>Candidatus Manganitrophus</taxon>
    </lineage>
</organism>
<dbReference type="InterPro" id="IPR007691">
    <property type="entry name" value="LpxD"/>
</dbReference>
<comment type="subunit">
    <text evidence="7">Homotrimer.</text>
</comment>